<sequence>MYKILSLDGGGSWAIIQLLTLKDRYGNLNGHQILQKFDLIIANSGGSIVLAALAENYFLDKAIALFKEKSNRELIFHKNTFKDRYFPVDYLGLFNAGFGPKYSAKRKKEAFESLFPEIDKIQMDELPKLIGKNSLKIVVATYDALNNRAKFFKSFSSNSEGDDSVRLTQAINASSNAPVQYFDFPARFKAKGSDIFYELWDGALGGFNNPILAGIIEAYKLGVDLNTIRVVSLGTSNSLMSADSKRDFWNWKQIALQFRRKKFHFSKWKPQFNFFKETVLHQAKTILYQPPDTANYIAMMFLKAATGNKPNEQIIRLSPLIHYDSHSFEEIIPLIQQLYKMDMDLTTDEEIDKLIKCFIGWKNGLIYNQPIEFRVERSNDLLFLQGDKWYKDGMDRWITWDRKS</sequence>
<dbReference type="PANTHER" id="PTHR24138:SF12">
    <property type="entry name" value="PATATIN FAMILY PROTEIN"/>
    <property type="match status" value="1"/>
</dbReference>
<evidence type="ECO:0000256" key="1">
    <source>
        <dbReference type="ARBA" id="ARBA00023098"/>
    </source>
</evidence>
<evidence type="ECO:0000313" key="5">
    <source>
        <dbReference type="Proteomes" id="UP000430202"/>
    </source>
</evidence>
<evidence type="ECO:0000259" key="3">
    <source>
        <dbReference type="PROSITE" id="PS51635"/>
    </source>
</evidence>
<reference evidence="4 5" key="1">
    <citation type="submission" date="2019-10" db="EMBL/GenBank/DDBJ databases">
        <authorList>
            <person name="Karimi E."/>
        </authorList>
    </citation>
    <scope>NUCLEOTIDE SEQUENCE [LARGE SCALE GENOMIC DNA]</scope>
    <source>
        <strain evidence="4">Maribacter sp. 151</strain>
    </source>
</reference>
<protein>
    <submittedName>
        <fullName evidence="4">Patatin-like phospholipase</fullName>
    </submittedName>
</protein>
<dbReference type="InterPro" id="IPR016035">
    <property type="entry name" value="Acyl_Trfase/lysoPLipase"/>
</dbReference>
<dbReference type="Proteomes" id="UP000430202">
    <property type="component" value="Unassembled WGS sequence"/>
</dbReference>
<dbReference type="Gene3D" id="3.40.1090.10">
    <property type="entry name" value="Cytosolic phospholipase A2 catalytic domain"/>
    <property type="match status" value="1"/>
</dbReference>
<dbReference type="GO" id="GO:0016787">
    <property type="term" value="F:hydrolase activity"/>
    <property type="evidence" value="ECO:0007669"/>
    <property type="project" value="UniProtKB-UniRule"/>
</dbReference>
<dbReference type="AlphaFoldDB" id="A0A653X654"/>
<dbReference type="Pfam" id="PF01734">
    <property type="entry name" value="Patatin"/>
    <property type="match status" value="1"/>
</dbReference>
<dbReference type="SUPFAM" id="SSF52151">
    <property type="entry name" value="FabD/lysophospholipase-like"/>
    <property type="match status" value="1"/>
</dbReference>
<feature type="domain" description="PNPLA" evidence="3">
    <location>
        <begin position="5"/>
        <end position="215"/>
    </location>
</feature>
<feature type="active site" description="Proton acceptor" evidence="2">
    <location>
        <position position="201"/>
    </location>
</feature>
<feature type="short sequence motif" description="DGA/G" evidence="2">
    <location>
        <begin position="201"/>
        <end position="203"/>
    </location>
</feature>
<name>A0A653X654_9FLAO</name>
<keyword evidence="2" id="KW-0442">Lipid degradation</keyword>
<feature type="active site" description="Nucleophile" evidence="2">
    <location>
        <position position="44"/>
    </location>
</feature>
<comment type="caution">
    <text evidence="2">Lacks conserved residue(s) required for the propagation of feature annotation.</text>
</comment>
<evidence type="ECO:0000256" key="2">
    <source>
        <dbReference type="PROSITE-ProRule" id="PRU01161"/>
    </source>
</evidence>
<dbReference type="RefSeq" id="WP_159304080.1">
    <property type="nucleotide sequence ID" value="NZ_LR733271.1"/>
</dbReference>
<dbReference type="GO" id="GO:0016042">
    <property type="term" value="P:lipid catabolic process"/>
    <property type="evidence" value="ECO:0007669"/>
    <property type="project" value="UniProtKB-UniRule"/>
</dbReference>
<dbReference type="PANTHER" id="PTHR24138">
    <property type="entry name" value="INTRACELLLAR PHOSPHOLIPASE A FAMILY"/>
    <property type="match status" value="1"/>
</dbReference>
<dbReference type="EMBL" id="CABWLR010000006">
    <property type="protein sequence ID" value="VXC26723.1"/>
    <property type="molecule type" value="Genomic_DNA"/>
</dbReference>
<keyword evidence="5" id="KW-1185">Reference proteome</keyword>
<evidence type="ECO:0000313" key="4">
    <source>
        <dbReference type="EMBL" id="VXC26723.1"/>
    </source>
</evidence>
<dbReference type="InterPro" id="IPR047156">
    <property type="entry name" value="Teg/CotR/CapV-like"/>
</dbReference>
<dbReference type="InterPro" id="IPR002641">
    <property type="entry name" value="PNPLA_dom"/>
</dbReference>
<organism evidence="4 5">
    <name type="scientific">Maribacter litoralis</name>
    <dbReference type="NCBI Taxonomy" id="2059726"/>
    <lineage>
        <taxon>Bacteria</taxon>
        <taxon>Pseudomonadati</taxon>
        <taxon>Bacteroidota</taxon>
        <taxon>Flavobacteriia</taxon>
        <taxon>Flavobacteriales</taxon>
        <taxon>Flavobacteriaceae</taxon>
        <taxon>Maribacter</taxon>
    </lineage>
</organism>
<proteinExistence type="predicted"/>
<accession>A0A653X654</accession>
<gene>
    <name evidence="4" type="ORF">MARI151_60485</name>
</gene>
<keyword evidence="2" id="KW-0378">Hydrolase</keyword>
<dbReference type="PROSITE" id="PS51635">
    <property type="entry name" value="PNPLA"/>
    <property type="match status" value="1"/>
</dbReference>
<keyword evidence="1 2" id="KW-0443">Lipid metabolism</keyword>